<reference evidence="3" key="1">
    <citation type="journal article" date="2018" name="Nat. Microbiol.">
        <title>Leveraging single-cell genomics to expand the fungal tree of life.</title>
        <authorList>
            <person name="Ahrendt S.R."/>
            <person name="Quandt C.A."/>
            <person name="Ciobanu D."/>
            <person name="Clum A."/>
            <person name="Salamov A."/>
            <person name="Andreopoulos B."/>
            <person name="Cheng J.F."/>
            <person name="Woyke T."/>
            <person name="Pelin A."/>
            <person name="Henrissat B."/>
            <person name="Reynolds N.K."/>
            <person name="Benny G.L."/>
            <person name="Smith M.E."/>
            <person name="James T.Y."/>
            <person name="Grigoriev I.V."/>
        </authorList>
    </citation>
    <scope>NUCLEOTIDE SEQUENCE [LARGE SCALE GENOMIC DNA]</scope>
</reference>
<dbReference type="EMBL" id="KZ998531">
    <property type="protein sequence ID" value="RKO86038.1"/>
    <property type="molecule type" value="Genomic_DNA"/>
</dbReference>
<keyword evidence="3" id="KW-1185">Reference proteome</keyword>
<protein>
    <submittedName>
        <fullName evidence="2">Uncharacterized protein</fullName>
    </submittedName>
</protein>
<evidence type="ECO:0000256" key="1">
    <source>
        <dbReference type="SAM" id="SignalP"/>
    </source>
</evidence>
<proteinExistence type="predicted"/>
<name>A0A4P9W567_9FUNG</name>
<sequence length="192" mass="20794">MRFASATAALALVSAVAADVTILGKSVSEVATKIANTPRANDQNEPPWHWEVTLLDRVAMLTLLYDSSGSIEDVVPHITQHAEHLGVPQSAIKHRLTIDTKHFQGASIHIPVTHNAAKVLNAIIPGMKGITPVKEVPRRLSPWTCKYCKSSTPDTFPGTNLNEAEEDCHHVPRRVDVAVDHATRALADPDGP</sequence>
<dbReference type="Proteomes" id="UP000269721">
    <property type="component" value="Unassembled WGS sequence"/>
</dbReference>
<accession>A0A4P9W567</accession>
<feature type="chain" id="PRO_5020624373" evidence="1">
    <location>
        <begin position="19"/>
        <end position="192"/>
    </location>
</feature>
<dbReference type="AlphaFoldDB" id="A0A4P9W567"/>
<feature type="signal peptide" evidence="1">
    <location>
        <begin position="1"/>
        <end position="18"/>
    </location>
</feature>
<evidence type="ECO:0000313" key="3">
    <source>
        <dbReference type="Proteomes" id="UP000269721"/>
    </source>
</evidence>
<organism evidence="2 3">
    <name type="scientific">Blyttiomyces helicus</name>
    <dbReference type="NCBI Taxonomy" id="388810"/>
    <lineage>
        <taxon>Eukaryota</taxon>
        <taxon>Fungi</taxon>
        <taxon>Fungi incertae sedis</taxon>
        <taxon>Chytridiomycota</taxon>
        <taxon>Chytridiomycota incertae sedis</taxon>
        <taxon>Chytridiomycetes</taxon>
        <taxon>Chytridiomycetes incertae sedis</taxon>
        <taxon>Blyttiomyces</taxon>
    </lineage>
</organism>
<gene>
    <name evidence="2" type="ORF">BDK51DRAFT_41202</name>
</gene>
<keyword evidence="1" id="KW-0732">Signal</keyword>
<evidence type="ECO:0000313" key="2">
    <source>
        <dbReference type="EMBL" id="RKO86038.1"/>
    </source>
</evidence>